<evidence type="ECO:0000313" key="3">
    <source>
        <dbReference type="Proteomes" id="UP000556436"/>
    </source>
</evidence>
<accession>A0A7W7PEY3</accession>
<sequence length="64" mass="7205">MTENAAFPLVLVFGIITVLLVRSRDVRWWQAVLIGLFGVYIGQTPVIFTIHGLVAWFLSLFPNS</sequence>
<proteinExistence type="predicted"/>
<reference evidence="2 3" key="1">
    <citation type="submission" date="2020-08" db="EMBL/GenBank/DDBJ databases">
        <title>Genomic Encyclopedia of Type Strains, Phase III (KMG-III): the genomes of soil and plant-associated and newly described type strains.</title>
        <authorList>
            <person name="Whitman W."/>
        </authorList>
    </citation>
    <scope>NUCLEOTIDE SEQUENCE [LARGE SCALE GENOMIC DNA]</scope>
    <source>
        <strain evidence="2 3">CECT 3265</strain>
    </source>
</reference>
<gene>
    <name evidence="2" type="ORF">FHS38_002743</name>
</gene>
<keyword evidence="1" id="KW-0812">Transmembrane</keyword>
<evidence type="ECO:0000256" key="1">
    <source>
        <dbReference type="SAM" id="Phobius"/>
    </source>
</evidence>
<keyword evidence="1" id="KW-0472">Membrane</keyword>
<keyword evidence="1" id="KW-1133">Transmembrane helix</keyword>
<feature type="transmembrane region" description="Helical" evidence="1">
    <location>
        <begin position="33"/>
        <end position="58"/>
    </location>
</feature>
<feature type="transmembrane region" description="Helical" evidence="1">
    <location>
        <begin position="6"/>
        <end position="21"/>
    </location>
</feature>
<keyword evidence="3" id="KW-1185">Reference proteome</keyword>
<dbReference type="EMBL" id="JACHJG010000005">
    <property type="protein sequence ID" value="MBB4886698.1"/>
    <property type="molecule type" value="Genomic_DNA"/>
</dbReference>
<dbReference type="Proteomes" id="UP000556436">
    <property type="component" value="Unassembled WGS sequence"/>
</dbReference>
<comment type="caution">
    <text evidence="2">The sequence shown here is derived from an EMBL/GenBank/DDBJ whole genome shotgun (WGS) entry which is preliminary data.</text>
</comment>
<protein>
    <submittedName>
        <fullName evidence="2">Uncharacterized protein</fullName>
    </submittedName>
</protein>
<name>A0A7W7PEY3_STRNE</name>
<evidence type="ECO:0000313" key="2">
    <source>
        <dbReference type="EMBL" id="MBB4886698.1"/>
    </source>
</evidence>
<dbReference type="RefSeq" id="WP_184733803.1">
    <property type="nucleotide sequence ID" value="NZ_BMRW01000005.1"/>
</dbReference>
<dbReference type="AlphaFoldDB" id="A0A7W7PEY3"/>
<organism evidence="2 3">
    <name type="scientific">Streptomyces netropsis</name>
    <name type="common">Streptoverticillium netropsis</name>
    <dbReference type="NCBI Taxonomy" id="55404"/>
    <lineage>
        <taxon>Bacteria</taxon>
        <taxon>Bacillati</taxon>
        <taxon>Actinomycetota</taxon>
        <taxon>Actinomycetes</taxon>
        <taxon>Kitasatosporales</taxon>
        <taxon>Streptomycetaceae</taxon>
        <taxon>Streptomyces</taxon>
    </lineage>
</organism>